<keyword evidence="4" id="KW-0378">Hydrolase</keyword>
<comment type="similarity">
    <text evidence="2">Belongs to the glycerophosphoryl diester phosphodiesterase family.</text>
</comment>
<proteinExistence type="inferred from homology"/>
<evidence type="ECO:0000256" key="3">
    <source>
        <dbReference type="ARBA" id="ARBA00022692"/>
    </source>
</evidence>
<evidence type="ECO:0000256" key="4">
    <source>
        <dbReference type="ARBA" id="ARBA00022801"/>
    </source>
</evidence>
<protein>
    <recommendedName>
        <fullName evidence="9">GP-PDE domain-containing protein</fullName>
    </recommendedName>
</protein>
<name>A0AAV9XS45_9CRYT</name>
<evidence type="ECO:0000256" key="8">
    <source>
        <dbReference type="SAM" id="Phobius"/>
    </source>
</evidence>
<evidence type="ECO:0000256" key="1">
    <source>
        <dbReference type="ARBA" id="ARBA00004370"/>
    </source>
</evidence>
<dbReference type="GO" id="GO:0016020">
    <property type="term" value="C:membrane"/>
    <property type="evidence" value="ECO:0007669"/>
    <property type="project" value="UniProtKB-SubCell"/>
</dbReference>
<dbReference type="InterPro" id="IPR030395">
    <property type="entry name" value="GP_PDE_dom"/>
</dbReference>
<evidence type="ECO:0000313" key="11">
    <source>
        <dbReference type="Proteomes" id="UP001311799"/>
    </source>
</evidence>
<dbReference type="AlphaFoldDB" id="A0AAV9XS45"/>
<evidence type="ECO:0000256" key="5">
    <source>
        <dbReference type="ARBA" id="ARBA00022989"/>
    </source>
</evidence>
<evidence type="ECO:0000256" key="6">
    <source>
        <dbReference type="ARBA" id="ARBA00023098"/>
    </source>
</evidence>
<sequence>MFVFILTFIALFTTVNYVLLHFPKILMLINGSNSRLKRENRVLGSGKGCLHISHRGGSNEYPENTIIAFENSINKCNTDMLETDVWLTKDNVLVVLHDEDLSFLCGVDKCVGEYNYNELPLIKDSNSLKPSSDYLDNCSWKCFKNEFKSQRIATLEELFQRYPNMLVSVDIKNPDNKYAVEKTIQLVKKYNRENKTMLCSFSDKNVEYIKQISNNSENELIICIGEKKLFLILITYFLGLLPWLHIDEHVFSFPYSYMFFSNYSKTLVKKISNNKYIRINEQYINYILKNLLAWLFTRKTLIKHLQKRGIRCFAWVCNNIDEFKICTELELDGIMTDEPTLLREYYDKLNIKPFRYT</sequence>
<dbReference type="GO" id="GO:0046475">
    <property type="term" value="P:glycerophospholipid catabolic process"/>
    <property type="evidence" value="ECO:0007669"/>
    <property type="project" value="TreeGrafter"/>
</dbReference>
<dbReference type="EMBL" id="JAWDEY010000037">
    <property type="protein sequence ID" value="KAK6587573.1"/>
    <property type="molecule type" value="Genomic_DNA"/>
</dbReference>
<keyword evidence="3 8" id="KW-0812">Transmembrane</keyword>
<gene>
    <name evidence="10" type="ORF">RS030_91533</name>
</gene>
<evidence type="ECO:0000259" key="9">
    <source>
        <dbReference type="PROSITE" id="PS51704"/>
    </source>
</evidence>
<comment type="caution">
    <text evidence="10">The sequence shown here is derived from an EMBL/GenBank/DDBJ whole genome shotgun (WGS) entry which is preliminary data.</text>
</comment>
<dbReference type="PANTHER" id="PTHR42758">
    <property type="entry name" value="PHOSPHATIDYLGLYCEROL PHOSPHOLIPASE C"/>
    <property type="match status" value="1"/>
</dbReference>
<dbReference type="InterPro" id="IPR017946">
    <property type="entry name" value="PLC-like_Pdiesterase_TIM-brl"/>
</dbReference>
<comment type="subcellular location">
    <subcellularLocation>
        <location evidence="1">Membrane</location>
    </subcellularLocation>
</comment>
<dbReference type="Gene3D" id="3.20.20.190">
    <property type="entry name" value="Phosphatidylinositol (PI) phosphodiesterase"/>
    <property type="match status" value="1"/>
</dbReference>
<feature type="transmembrane region" description="Helical" evidence="8">
    <location>
        <begin position="6"/>
        <end position="29"/>
    </location>
</feature>
<keyword evidence="7 8" id="KW-0472">Membrane</keyword>
<dbReference type="GO" id="GO:0008081">
    <property type="term" value="F:phosphoric diester hydrolase activity"/>
    <property type="evidence" value="ECO:0007669"/>
    <property type="project" value="InterPro"/>
</dbReference>
<dbReference type="GO" id="GO:0005737">
    <property type="term" value="C:cytoplasm"/>
    <property type="evidence" value="ECO:0007669"/>
    <property type="project" value="UniProtKB-ARBA"/>
</dbReference>
<dbReference type="Proteomes" id="UP001311799">
    <property type="component" value="Unassembled WGS sequence"/>
</dbReference>
<evidence type="ECO:0000313" key="10">
    <source>
        <dbReference type="EMBL" id="KAK6587573.1"/>
    </source>
</evidence>
<dbReference type="SUPFAM" id="SSF51695">
    <property type="entry name" value="PLC-like phosphodiesterases"/>
    <property type="match status" value="1"/>
</dbReference>
<organism evidence="10 11">
    <name type="scientific">Cryptosporidium xiaoi</name>
    <dbReference type="NCBI Taxonomy" id="659607"/>
    <lineage>
        <taxon>Eukaryota</taxon>
        <taxon>Sar</taxon>
        <taxon>Alveolata</taxon>
        <taxon>Apicomplexa</taxon>
        <taxon>Conoidasida</taxon>
        <taxon>Coccidia</taxon>
        <taxon>Eucoccidiorida</taxon>
        <taxon>Eimeriorina</taxon>
        <taxon>Cryptosporidiidae</taxon>
        <taxon>Cryptosporidium</taxon>
    </lineage>
</organism>
<feature type="domain" description="GP-PDE" evidence="9">
    <location>
        <begin position="49"/>
        <end position="346"/>
    </location>
</feature>
<evidence type="ECO:0000256" key="7">
    <source>
        <dbReference type="ARBA" id="ARBA00023136"/>
    </source>
</evidence>
<dbReference type="PANTHER" id="PTHR42758:SF2">
    <property type="entry name" value="PHOSPHATIDYLGLYCEROL PHOSPHOLIPASE C"/>
    <property type="match status" value="1"/>
</dbReference>
<reference evidence="10 11" key="1">
    <citation type="submission" date="2023-10" db="EMBL/GenBank/DDBJ databases">
        <title>Comparative genomics analysis reveals potential genetic determinants of host preference in Cryptosporidium xiaoi.</title>
        <authorList>
            <person name="Xiao L."/>
            <person name="Li J."/>
        </authorList>
    </citation>
    <scope>NUCLEOTIDE SEQUENCE [LARGE SCALE GENOMIC DNA]</scope>
    <source>
        <strain evidence="10 11">52996</strain>
    </source>
</reference>
<evidence type="ECO:0000256" key="2">
    <source>
        <dbReference type="ARBA" id="ARBA00007277"/>
    </source>
</evidence>
<dbReference type="Pfam" id="PF03009">
    <property type="entry name" value="GDPD"/>
    <property type="match status" value="1"/>
</dbReference>
<dbReference type="InterPro" id="IPR052271">
    <property type="entry name" value="GDPD-Related"/>
</dbReference>
<keyword evidence="6" id="KW-0443">Lipid metabolism</keyword>
<dbReference type="PROSITE" id="PS51704">
    <property type="entry name" value="GP_PDE"/>
    <property type="match status" value="1"/>
</dbReference>
<accession>A0AAV9XS45</accession>
<keyword evidence="11" id="KW-1185">Reference proteome</keyword>
<keyword evidence="5 8" id="KW-1133">Transmembrane helix</keyword>